<dbReference type="Proteomes" id="UP000199205">
    <property type="component" value="Unassembled WGS sequence"/>
</dbReference>
<accession>A0A1C3W0B2</accession>
<reference evidence="2" key="1">
    <citation type="submission" date="2016-08" db="EMBL/GenBank/DDBJ databases">
        <authorList>
            <person name="Varghese N."/>
            <person name="Submissions Spin"/>
        </authorList>
    </citation>
    <scope>NUCLEOTIDE SEQUENCE [LARGE SCALE GENOMIC DNA]</scope>
    <source>
        <strain evidence="2">P1-7</strain>
    </source>
</reference>
<gene>
    <name evidence="1" type="ORF">GA0061101_107233</name>
</gene>
<dbReference type="RefSeq" id="WP_167669569.1">
    <property type="nucleotide sequence ID" value="NZ_FMAF01000007.1"/>
</dbReference>
<dbReference type="AlphaFoldDB" id="A0A1C3W0B2"/>
<evidence type="ECO:0000313" key="2">
    <source>
        <dbReference type="Proteomes" id="UP000199205"/>
    </source>
</evidence>
<name>A0A1C3W0B2_9HYPH</name>
<organism evidence="1 2">
    <name type="scientific">Rhizobium lusitanum</name>
    <dbReference type="NCBI Taxonomy" id="293958"/>
    <lineage>
        <taxon>Bacteria</taxon>
        <taxon>Pseudomonadati</taxon>
        <taxon>Pseudomonadota</taxon>
        <taxon>Alphaproteobacteria</taxon>
        <taxon>Hyphomicrobiales</taxon>
        <taxon>Rhizobiaceae</taxon>
        <taxon>Rhizobium/Agrobacterium group</taxon>
        <taxon>Rhizobium</taxon>
    </lineage>
</organism>
<protein>
    <submittedName>
        <fullName evidence="1">Uncharacterized protein</fullName>
    </submittedName>
</protein>
<evidence type="ECO:0000313" key="1">
    <source>
        <dbReference type="EMBL" id="SCB33452.1"/>
    </source>
</evidence>
<proteinExistence type="predicted"/>
<sequence>MRTLLLVILGLMVASILSIVVIKPFVTGTKQDSTIGLKTIEQPAPKP</sequence>
<dbReference type="EMBL" id="FMAF01000007">
    <property type="protein sequence ID" value="SCB33452.1"/>
    <property type="molecule type" value="Genomic_DNA"/>
</dbReference>